<protein>
    <submittedName>
        <fullName evidence="1">Uncharacterized protein</fullName>
    </submittedName>
</protein>
<dbReference type="AlphaFoldDB" id="A0A9D4JGX4"/>
<evidence type="ECO:0000313" key="2">
    <source>
        <dbReference type="Proteomes" id="UP000828390"/>
    </source>
</evidence>
<dbReference type="Proteomes" id="UP000828390">
    <property type="component" value="Unassembled WGS sequence"/>
</dbReference>
<organism evidence="1 2">
    <name type="scientific">Dreissena polymorpha</name>
    <name type="common">Zebra mussel</name>
    <name type="synonym">Mytilus polymorpha</name>
    <dbReference type="NCBI Taxonomy" id="45954"/>
    <lineage>
        <taxon>Eukaryota</taxon>
        <taxon>Metazoa</taxon>
        <taxon>Spiralia</taxon>
        <taxon>Lophotrochozoa</taxon>
        <taxon>Mollusca</taxon>
        <taxon>Bivalvia</taxon>
        <taxon>Autobranchia</taxon>
        <taxon>Heteroconchia</taxon>
        <taxon>Euheterodonta</taxon>
        <taxon>Imparidentia</taxon>
        <taxon>Neoheterodontei</taxon>
        <taxon>Myida</taxon>
        <taxon>Dreissenoidea</taxon>
        <taxon>Dreissenidae</taxon>
        <taxon>Dreissena</taxon>
    </lineage>
</organism>
<reference evidence="1" key="2">
    <citation type="submission" date="2020-11" db="EMBL/GenBank/DDBJ databases">
        <authorList>
            <person name="McCartney M.A."/>
            <person name="Auch B."/>
            <person name="Kono T."/>
            <person name="Mallez S."/>
            <person name="Becker A."/>
            <person name="Gohl D.M."/>
            <person name="Silverstein K.A.T."/>
            <person name="Koren S."/>
            <person name="Bechman K.B."/>
            <person name="Herman A."/>
            <person name="Abrahante J.E."/>
            <person name="Garbe J."/>
        </authorList>
    </citation>
    <scope>NUCLEOTIDE SEQUENCE</scope>
    <source>
        <strain evidence="1">Duluth1</strain>
        <tissue evidence="1">Whole animal</tissue>
    </source>
</reference>
<comment type="caution">
    <text evidence="1">The sequence shown here is derived from an EMBL/GenBank/DDBJ whole genome shotgun (WGS) entry which is preliminary data.</text>
</comment>
<accession>A0A9D4JGX4</accession>
<dbReference type="EMBL" id="JAIWYP010000006">
    <property type="protein sequence ID" value="KAH3808293.1"/>
    <property type="molecule type" value="Genomic_DNA"/>
</dbReference>
<gene>
    <name evidence="1" type="ORF">DPMN_136646</name>
</gene>
<keyword evidence="2" id="KW-1185">Reference proteome</keyword>
<reference evidence="1" key="1">
    <citation type="journal article" date="2019" name="bioRxiv">
        <title>The Genome of the Zebra Mussel, Dreissena polymorpha: A Resource for Invasive Species Research.</title>
        <authorList>
            <person name="McCartney M.A."/>
            <person name="Auch B."/>
            <person name="Kono T."/>
            <person name="Mallez S."/>
            <person name="Zhang Y."/>
            <person name="Obille A."/>
            <person name="Becker A."/>
            <person name="Abrahante J.E."/>
            <person name="Garbe J."/>
            <person name="Badalamenti J.P."/>
            <person name="Herman A."/>
            <person name="Mangelson H."/>
            <person name="Liachko I."/>
            <person name="Sullivan S."/>
            <person name="Sone E.D."/>
            <person name="Koren S."/>
            <person name="Silverstein K.A.T."/>
            <person name="Beckman K.B."/>
            <person name="Gohl D.M."/>
        </authorList>
    </citation>
    <scope>NUCLEOTIDE SEQUENCE</scope>
    <source>
        <strain evidence="1">Duluth1</strain>
        <tissue evidence="1">Whole animal</tissue>
    </source>
</reference>
<name>A0A9D4JGX4_DREPO</name>
<proteinExistence type="predicted"/>
<evidence type="ECO:0000313" key="1">
    <source>
        <dbReference type="EMBL" id="KAH3808293.1"/>
    </source>
</evidence>
<sequence>MYASLWLLEVTCCRILCQSSLSSHKKHKYHGSAVMSGLWNSVTSFRPVTEEHSSFK</sequence>